<dbReference type="EMBL" id="FNSH01000001">
    <property type="protein sequence ID" value="SEB90037.1"/>
    <property type="molecule type" value="Genomic_DNA"/>
</dbReference>
<dbReference type="InterPro" id="IPR024747">
    <property type="entry name" value="Pyridox_Oxase-rel"/>
</dbReference>
<dbReference type="Proteomes" id="UP000183687">
    <property type="component" value="Unassembled WGS sequence"/>
</dbReference>
<dbReference type="PANTHER" id="PTHR34071">
    <property type="entry name" value="5-NITROIMIDAZOLE ANTIBIOTICS RESISTANCE PROTEIN, NIMA-FAMILY-RELATED PROTEIN-RELATED"/>
    <property type="match status" value="1"/>
</dbReference>
<sequence length="156" mass="17942">MSAPKRNLPHDKAWRILNECTWGTLSLILPDGMPYATPVNAVLDDDDHSLWFHCRRGGTRAGALAQNPNVCYTAVAHVQMPEEKYTTWYESAMVHGTAEFVTDEALVRERLAWMSRKLAPEWEMKRLDEVIDTYIHAVQFVKITPQSWSAKQNRDK</sequence>
<evidence type="ECO:0000313" key="1">
    <source>
        <dbReference type="EMBL" id="SEB90037.1"/>
    </source>
</evidence>
<name>A0AB38A7J8_9ACTN</name>
<dbReference type="SUPFAM" id="SSF50475">
    <property type="entry name" value="FMN-binding split barrel"/>
    <property type="match status" value="1"/>
</dbReference>
<organism evidence="1 2">
    <name type="scientific">Atopobium minutum</name>
    <dbReference type="NCBI Taxonomy" id="1381"/>
    <lineage>
        <taxon>Bacteria</taxon>
        <taxon>Bacillati</taxon>
        <taxon>Actinomycetota</taxon>
        <taxon>Coriobacteriia</taxon>
        <taxon>Coriobacteriales</taxon>
        <taxon>Atopobiaceae</taxon>
        <taxon>Atopobium</taxon>
    </lineage>
</organism>
<dbReference type="RefSeq" id="WP_002564083.1">
    <property type="nucleotide sequence ID" value="NZ_CALJSN010000009.1"/>
</dbReference>
<gene>
    <name evidence="1" type="ORF">SAMN04489746_1250</name>
</gene>
<evidence type="ECO:0000313" key="2">
    <source>
        <dbReference type="Proteomes" id="UP000183687"/>
    </source>
</evidence>
<proteinExistence type="predicted"/>
<reference evidence="1 2" key="1">
    <citation type="submission" date="2016-10" db="EMBL/GenBank/DDBJ databases">
        <authorList>
            <person name="Varghese N."/>
            <person name="Submissions S."/>
        </authorList>
    </citation>
    <scope>NUCLEOTIDE SEQUENCE [LARGE SCALE GENOMIC DNA]</scope>
    <source>
        <strain evidence="1 2">DSM 20586</strain>
    </source>
</reference>
<dbReference type="PANTHER" id="PTHR34071:SF2">
    <property type="entry name" value="FLAVIN-NUCLEOTIDE-BINDING PROTEIN"/>
    <property type="match status" value="1"/>
</dbReference>
<dbReference type="AlphaFoldDB" id="A0AB38A7J8"/>
<protein>
    <submittedName>
        <fullName evidence="1">Nitroimidazol reductase NimA, pyridoxamine 5'-phosphate oxidase superfamily</fullName>
    </submittedName>
</protein>
<comment type="caution">
    <text evidence="1">The sequence shown here is derived from an EMBL/GenBank/DDBJ whole genome shotgun (WGS) entry which is preliminary data.</text>
</comment>
<dbReference type="Gene3D" id="2.30.110.10">
    <property type="entry name" value="Electron Transport, Fmn-binding Protein, Chain A"/>
    <property type="match status" value="1"/>
</dbReference>
<dbReference type="Pfam" id="PF12900">
    <property type="entry name" value="Pyridox_ox_2"/>
    <property type="match status" value="1"/>
</dbReference>
<accession>A0AB38A7J8</accession>
<dbReference type="InterPro" id="IPR012349">
    <property type="entry name" value="Split_barrel_FMN-bd"/>
</dbReference>